<gene>
    <name evidence="2" type="ORF">SEMRO_1150_G246661.1</name>
</gene>
<feature type="chain" id="PRO_5040197199" evidence="1">
    <location>
        <begin position="19"/>
        <end position="166"/>
    </location>
</feature>
<proteinExistence type="predicted"/>
<sequence>MKLSTFFFFALATSQASASLLRRTQQSCPVVPRGTVCPALEAPVECGQGYGCYYSNDCLAQAAGYNIHYCRQSCPVPSRNRCPTHHDPVLCGPEFECEYENECVANAAGFVGCHPINPPSESCAIPTQNRCPTHLDPVLCGSNYDCEYENECVANAAGFVGCIPAW</sequence>
<dbReference type="OrthoDB" id="55542at2759"/>
<evidence type="ECO:0000313" key="2">
    <source>
        <dbReference type="EMBL" id="CAB9520962.1"/>
    </source>
</evidence>
<dbReference type="Proteomes" id="UP001153069">
    <property type="component" value="Unassembled WGS sequence"/>
</dbReference>
<name>A0A9N8HQ21_9STRA</name>
<dbReference type="AlphaFoldDB" id="A0A9N8HQ21"/>
<accession>A0A9N8HQ21</accession>
<keyword evidence="1" id="KW-0732">Signal</keyword>
<dbReference type="EMBL" id="CAICTM010001148">
    <property type="protein sequence ID" value="CAB9520962.1"/>
    <property type="molecule type" value="Genomic_DNA"/>
</dbReference>
<protein>
    <submittedName>
        <fullName evidence="2">Uncharacterized protein</fullName>
    </submittedName>
</protein>
<comment type="caution">
    <text evidence="2">The sequence shown here is derived from an EMBL/GenBank/DDBJ whole genome shotgun (WGS) entry which is preliminary data.</text>
</comment>
<reference evidence="2" key="1">
    <citation type="submission" date="2020-06" db="EMBL/GenBank/DDBJ databases">
        <authorList>
            <consortium name="Plant Systems Biology data submission"/>
        </authorList>
    </citation>
    <scope>NUCLEOTIDE SEQUENCE</scope>
    <source>
        <strain evidence="2">D6</strain>
    </source>
</reference>
<organism evidence="2 3">
    <name type="scientific">Seminavis robusta</name>
    <dbReference type="NCBI Taxonomy" id="568900"/>
    <lineage>
        <taxon>Eukaryota</taxon>
        <taxon>Sar</taxon>
        <taxon>Stramenopiles</taxon>
        <taxon>Ochrophyta</taxon>
        <taxon>Bacillariophyta</taxon>
        <taxon>Bacillariophyceae</taxon>
        <taxon>Bacillariophycidae</taxon>
        <taxon>Naviculales</taxon>
        <taxon>Naviculaceae</taxon>
        <taxon>Seminavis</taxon>
    </lineage>
</organism>
<keyword evidence="3" id="KW-1185">Reference proteome</keyword>
<evidence type="ECO:0000256" key="1">
    <source>
        <dbReference type="SAM" id="SignalP"/>
    </source>
</evidence>
<feature type="signal peptide" evidence="1">
    <location>
        <begin position="1"/>
        <end position="18"/>
    </location>
</feature>
<evidence type="ECO:0000313" key="3">
    <source>
        <dbReference type="Proteomes" id="UP001153069"/>
    </source>
</evidence>